<protein>
    <submittedName>
        <fullName evidence="1">Putative eka-like protein</fullName>
    </submittedName>
</protein>
<reference evidence="1 2" key="1">
    <citation type="journal article" date="2014" name="BMC Genomics">
        <title>Adaptive genomic structural variation in the grape powdery mildew pathogen, Erysiphe necator.</title>
        <authorList>
            <person name="Jones L."/>
            <person name="Riaz S."/>
            <person name="Morales-Cruz A."/>
            <person name="Amrine K.C."/>
            <person name="McGuire B."/>
            <person name="Gubler W.D."/>
            <person name="Walker M.A."/>
            <person name="Cantu D."/>
        </authorList>
    </citation>
    <scope>NUCLEOTIDE SEQUENCE [LARGE SCALE GENOMIC DNA]</scope>
    <source>
        <strain evidence="2">c</strain>
    </source>
</reference>
<gene>
    <name evidence="1" type="ORF">EV44_g4160</name>
</gene>
<dbReference type="AlphaFoldDB" id="A0A0B1PBV4"/>
<accession>A0A0B1PBV4</accession>
<dbReference type="SUPFAM" id="SSF56219">
    <property type="entry name" value="DNase I-like"/>
    <property type="match status" value="1"/>
</dbReference>
<dbReference type="HOGENOM" id="CLU_1476207_0_0_1"/>
<organism evidence="1 2">
    <name type="scientific">Uncinula necator</name>
    <name type="common">Grape powdery mildew</name>
    <dbReference type="NCBI Taxonomy" id="52586"/>
    <lineage>
        <taxon>Eukaryota</taxon>
        <taxon>Fungi</taxon>
        <taxon>Dikarya</taxon>
        <taxon>Ascomycota</taxon>
        <taxon>Pezizomycotina</taxon>
        <taxon>Leotiomycetes</taxon>
        <taxon>Erysiphales</taxon>
        <taxon>Erysiphaceae</taxon>
        <taxon>Erysiphe</taxon>
    </lineage>
</organism>
<evidence type="ECO:0000313" key="2">
    <source>
        <dbReference type="Proteomes" id="UP000030854"/>
    </source>
</evidence>
<proteinExistence type="predicted"/>
<dbReference type="InterPro" id="IPR036691">
    <property type="entry name" value="Endo/exonu/phosph_ase_sf"/>
</dbReference>
<name>A0A0B1PBV4_UNCNE</name>
<keyword evidence="2" id="KW-1185">Reference proteome</keyword>
<comment type="caution">
    <text evidence="1">The sequence shown here is derived from an EMBL/GenBank/DDBJ whole genome shotgun (WGS) entry which is preliminary data.</text>
</comment>
<sequence>MEQGPVEVSKVMLADEIERVCSVRPAHLKLSGGNKSEALHRTWLAYFTKAPRAGFRVFDESGIVRPYKKQQLLEFWKRWNGHHPNTYIAATKYRNCGGPHRADSRRCLTRPTRKRRMGGITQDIALARACELKIDVLLIQEPWWSERTKRHPFYDLYLPFGGERIRPIAATYIRKDPKRISSS</sequence>
<dbReference type="EMBL" id="JNVN01000121">
    <property type="protein sequence ID" value="KHJ36182.1"/>
    <property type="molecule type" value="Genomic_DNA"/>
</dbReference>
<dbReference type="Proteomes" id="UP000030854">
    <property type="component" value="Unassembled WGS sequence"/>
</dbReference>
<evidence type="ECO:0000313" key="1">
    <source>
        <dbReference type="EMBL" id="KHJ36182.1"/>
    </source>
</evidence>